<accession>A0A4Q7PLB1</accession>
<protein>
    <submittedName>
        <fullName evidence="1">Uncharacterized protein (DUF1697 family)</fullName>
    </submittedName>
</protein>
<gene>
    <name evidence="1" type="ORF">EV197_0978</name>
</gene>
<sequence length="185" mass="20946">MEQYIVLLRGINVGGQKKIKMVDLKTVLEDRGFDAVKTYIQSGNLVLSCTETDPNTVKKCIETIIVDNFGFVVPVFILTPRELQLVYNNNPFLERINDGTLEANKMYFTLLAEKPKPQAVNNINSVSNPPEEFVVKDNVVYLYAAQGYGKTKLNNTFFEKKLACEATTRNYNTINKLLKLSGLRK</sequence>
<proteinExistence type="predicted"/>
<dbReference type="PANTHER" id="PTHR36439">
    <property type="entry name" value="BLL4334 PROTEIN"/>
    <property type="match status" value="1"/>
</dbReference>
<dbReference type="PANTHER" id="PTHR36439:SF1">
    <property type="entry name" value="DUF1697 DOMAIN-CONTAINING PROTEIN"/>
    <property type="match status" value="1"/>
</dbReference>
<name>A0A4Q7PLB1_9FLAO</name>
<reference evidence="1 2" key="1">
    <citation type="submission" date="2019-02" db="EMBL/GenBank/DDBJ databases">
        <title>Genomic Encyclopedia of Type Strains, Phase IV (KMG-IV): sequencing the most valuable type-strain genomes for metagenomic binning, comparative biology and taxonomic classification.</title>
        <authorList>
            <person name="Goeker M."/>
        </authorList>
    </citation>
    <scope>NUCLEOTIDE SEQUENCE [LARGE SCALE GENOMIC DNA]</scope>
    <source>
        <strain evidence="1 2">DSM 17196</strain>
    </source>
</reference>
<dbReference type="RefSeq" id="WP_130285572.1">
    <property type="nucleotide sequence ID" value="NZ_SGXE01000001.1"/>
</dbReference>
<dbReference type="AlphaFoldDB" id="A0A4Q7PLB1"/>
<dbReference type="EMBL" id="SGXE01000001">
    <property type="protein sequence ID" value="RZS99752.1"/>
    <property type="molecule type" value="Genomic_DNA"/>
</dbReference>
<dbReference type="SUPFAM" id="SSF160379">
    <property type="entry name" value="SP0830-like"/>
    <property type="match status" value="1"/>
</dbReference>
<dbReference type="OrthoDB" id="9806494at2"/>
<dbReference type="Gene3D" id="3.30.70.1260">
    <property type="entry name" value="bacterial protein sp0830 like"/>
    <property type="match status" value="1"/>
</dbReference>
<dbReference type="Proteomes" id="UP000292262">
    <property type="component" value="Unassembled WGS sequence"/>
</dbReference>
<dbReference type="Gene3D" id="3.30.70.1280">
    <property type="entry name" value="SP0830-like domains"/>
    <property type="match status" value="1"/>
</dbReference>
<keyword evidence="2" id="KW-1185">Reference proteome</keyword>
<comment type="caution">
    <text evidence="1">The sequence shown here is derived from an EMBL/GenBank/DDBJ whole genome shotgun (WGS) entry which is preliminary data.</text>
</comment>
<organism evidence="1 2">
    <name type="scientific">Aquimarina brevivitae</name>
    <dbReference type="NCBI Taxonomy" id="323412"/>
    <lineage>
        <taxon>Bacteria</taxon>
        <taxon>Pseudomonadati</taxon>
        <taxon>Bacteroidota</taxon>
        <taxon>Flavobacteriia</taxon>
        <taxon>Flavobacteriales</taxon>
        <taxon>Flavobacteriaceae</taxon>
        <taxon>Aquimarina</taxon>
    </lineage>
</organism>
<dbReference type="Pfam" id="PF08002">
    <property type="entry name" value="DUF1697"/>
    <property type="match status" value="1"/>
</dbReference>
<evidence type="ECO:0000313" key="1">
    <source>
        <dbReference type="EMBL" id="RZS99752.1"/>
    </source>
</evidence>
<evidence type="ECO:0000313" key="2">
    <source>
        <dbReference type="Proteomes" id="UP000292262"/>
    </source>
</evidence>
<dbReference type="InterPro" id="IPR012545">
    <property type="entry name" value="DUF1697"/>
</dbReference>
<dbReference type="PIRSF" id="PIRSF008502">
    <property type="entry name" value="UCP008502"/>
    <property type="match status" value="1"/>
</dbReference>